<organism evidence="1 2">
    <name type="scientific">Hymenobacter aerilatus</name>
    <dbReference type="NCBI Taxonomy" id="2932251"/>
    <lineage>
        <taxon>Bacteria</taxon>
        <taxon>Pseudomonadati</taxon>
        <taxon>Bacteroidota</taxon>
        <taxon>Cytophagia</taxon>
        <taxon>Cytophagales</taxon>
        <taxon>Hymenobacteraceae</taxon>
        <taxon>Hymenobacter</taxon>
    </lineage>
</organism>
<accession>A0A8T9SVY3</accession>
<gene>
    <name evidence="1" type="ORF">MUN82_02120</name>
</gene>
<protein>
    <submittedName>
        <fullName evidence="1">DUF4249 domain-containing protein</fullName>
    </submittedName>
</protein>
<proteinExistence type="predicted"/>
<dbReference type="Pfam" id="PF14054">
    <property type="entry name" value="DUF4249"/>
    <property type="match status" value="1"/>
</dbReference>
<dbReference type="Proteomes" id="UP000829925">
    <property type="component" value="Chromosome"/>
</dbReference>
<sequence>MIAQKPIRSVGLLLSLLLWLAGCVEPFEPDVVSSPQSYLVVEGLINLRGVTTVRLSRTRELSATASPVEAQASVAIEDQAGTRYPLTEQMPGTYTSASLTLDASRQYRLRLRTAVGREYASELVQGKLTPPIDRLSWALERNGVQLYLDAHDDANATRYYRWTYHETWEFRSPYTSQFELVNGAMVPRTEDIRQCWRSDSSTVILQSSTARLSQDVVSKFPLKLLPSNSDKLRFRYSILVQQYAQSQEEFTYWETLRRNTESLGTLFDPLPTLLTGNVRSLSDASELVLGYVGASSMTERRLFIAASELPADSRFLTGYENLCDQPDTVAALDPRTLTASFSAVRLPLWEVYSLPPANALIGYARAFAFCADCRFRGTNVKPDFWP</sequence>
<name>A0A8T9SVY3_9BACT</name>
<evidence type="ECO:0000313" key="1">
    <source>
        <dbReference type="EMBL" id="UOR05907.1"/>
    </source>
</evidence>
<dbReference type="RefSeq" id="WP_245094558.1">
    <property type="nucleotide sequence ID" value="NZ_CP095053.1"/>
</dbReference>
<dbReference type="KEGG" id="haei:MUN82_02120"/>
<dbReference type="PROSITE" id="PS51257">
    <property type="entry name" value="PROKAR_LIPOPROTEIN"/>
    <property type="match status" value="1"/>
</dbReference>
<evidence type="ECO:0000313" key="2">
    <source>
        <dbReference type="Proteomes" id="UP000829925"/>
    </source>
</evidence>
<reference evidence="1 2" key="1">
    <citation type="submission" date="2022-04" db="EMBL/GenBank/DDBJ databases">
        <title>Hymenobacter sp. isolated from the air.</title>
        <authorList>
            <person name="Won M."/>
            <person name="Lee C.-M."/>
            <person name="Woen H.-Y."/>
            <person name="Kwon S.-W."/>
        </authorList>
    </citation>
    <scope>NUCLEOTIDE SEQUENCE [LARGE SCALE GENOMIC DNA]</scope>
    <source>
        <strain evidence="2">5413 J-13</strain>
    </source>
</reference>
<dbReference type="EMBL" id="CP095053">
    <property type="protein sequence ID" value="UOR05907.1"/>
    <property type="molecule type" value="Genomic_DNA"/>
</dbReference>
<dbReference type="InterPro" id="IPR025345">
    <property type="entry name" value="DUF4249"/>
</dbReference>
<dbReference type="AlphaFoldDB" id="A0A8T9SVY3"/>
<keyword evidence="2" id="KW-1185">Reference proteome</keyword>